<dbReference type="GO" id="GO:0016020">
    <property type="term" value="C:membrane"/>
    <property type="evidence" value="ECO:0007669"/>
    <property type="project" value="UniProtKB-SubCell"/>
</dbReference>
<keyword evidence="8" id="KW-1185">Reference proteome</keyword>
<name>A0A0G3EK83_9BACT</name>
<comment type="subcellular location">
    <subcellularLocation>
        <location evidence="1">Membrane</location>
        <topology evidence="1">Multi-pass membrane protein</topology>
    </subcellularLocation>
</comment>
<dbReference type="EMBL" id="CP010904">
    <property type="protein sequence ID" value="AKJ65225.1"/>
    <property type="molecule type" value="Genomic_DNA"/>
</dbReference>
<evidence type="ECO:0000313" key="7">
    <source>
        <dbReference type="EMBL" id="AKJ65225.1"/>
    </source>
</evidence>
<evidence type="ECO:0000256" key="3">
    <source>
        <dbReference type="ARBA" id="ARBA00022989"/>
    </source>
</evidence>
<feature type="transmembrane region" description="Helical" evidence="5">
    <location>
        <begin position="231"/>
        <end position="252"/>
    </location>
</feature>
<keyword evidence="3 5" id="KW-1133">Transmembrane helix</keyword>
<feature type="transmembrane region" description="Helical" evidence="5">
    <location>
        <begin position="152"/>
        <end position="175"/>
    </location>
</feature>
<dbReference type="PATRIC" id="fig|1609981.3.peg.2069"/>
<evidence type="ECO:0000259" key="6">
    <source>
        <dbReference type="PROSITE" id="PS51012"/>
    </source>
</evidence>
<dbReference type="GO" id="GO:0140359">
    <property type="term" value="F:ABC-type transporter activity"/>
    <property type="evidence" value="ECO:0007669"/>
    <property type="project" value="InterPro"/>
</dbReference>
<dbReference type="InterPro" id="IPR013525">
    <property type="entry name" value="ABC2_TM"/>
</dbReference>
<dbReference type="PANTHER" id="PTHR43027">
    <property type="entry name" value="DOXORUBICIN RESISTANCE ABC TRANSPORTER PERMEASE PROTEIN DRRC-RELATED"/>
    <property type="match status" value="1"/>
</dbReference>
<keyword evidence="2 5" id="KW-0812">Transmembrane</keyword>
<evidence type="ECO:0000256" key="2">
    <source>
        <dbReference type="ARBA" id="ARBA00022692"/>
    </source>
</evidence>
<feature type="transmembrane region" description="Helical" evidence="5">
    <location>
        <begin position="196"/>
        <end position="219"/>
    </location>
</feature>
<gene>
    <name evidence="7" type="ORF">L21SP4_01991</name>
</gene>
<evidence type="ECO:0000256" key="1">
    <source>
        <dbReference type="ARBA" id="ARBA00004141"/>
    </source>
</evidence>
<dbReference type="PANTHER" id="PTHR43027:SF2">
    <property type="entry name" value="TRANSPORT PERMEASE PROTEIN"/>
    <property type="match status" value="1"/>
</dbReference>
<protein>
    <submittedName>
        <fullName evidence="7">Inner membrane transport permease</fullName>
    </submittedName>
</protein>
<dbReference type="STRING" id="1307763.L21SP4_01991"/>
<dbReference type="AlphaFoldDB" id="A0A0G3EK83"/>
<dbReference type="InterPro" id="IPR047817">
    <property type="entry name" value="ABC2_TM_bact-type"/>
</dbReference>
<dbReference type="PROSITE" id="PS51012">
    <property type="entry name" value="ABC_TM2"/>
    <property type="match status" value="1"/>
</dbReference>
<evidence type="ECO:0000256" key="4">
    <source>
        <dbReference type="ARBA" id="ARBA00023136"/>
    </source>
</evidence>
<reference evidence="7 8" key="2">
    <citation type="journal article" date="2016" name="ISME J.">
        <title>Characterization of the first cultured representative of Verrucomicrobia subdivision 5 indicates the proposal of a novel phylum.</title>
        <authorList>
            <person name="Spring S."/>
            <person name="Bunk B."/>
            <person name="Sproer C."/>
            <person name="Schumann P."/>
            <person name="Rohde M."/>
            <person name="Tindall B.J."/>
            <person name="Klenk H.P."/>
        </authorList>
    </citation>
    <scope>NUCLEOTIDE SEQUENCE [LARGE SCALE GENOMIC DNA]</scope>
    <source>
        <strain evidence="7 8">L21-Fru-AB</strain>
    </source>
</reference>
<dbReference type="KEGG" id="vbl:L21SP4_01991"/>
<evidence type="ECO:0000256" key="5">
    <source>
        <dbReference type="SAM" id="Phobius"/>
    </source>
</evidence>
<evidence type="ECO:0000313" key="8">
    <source>
        <dbReference type="Proteomes" id="UP000035268"/>
    </source>
</evidence>
<accession>A0A0G3EK83</accession>
<feature type="domain" description="ABC transmembrane type-2" evidence="6">
    <location>
        <begin position="116"/>
        <end position="344"/>
    </location>
</feature>
<sequence>MFWTIIFPILMAWGLGMAFTGNSDLPTSIALIESQHTTNNTFQEFLESASTQTNEEGNTFFAKKLDNEELGASTFHFYPTDSAGAVQMLKQGKSQLTLKEKPDSLIYIFDPHNSEAKLAYLVLNAGIENKQTRHTMAEIRPLTTVGTRYIDFLVPGLLALGVMNSFLWGISYALIDMRVKKLMRRLVATPMKKSHFLISHFFARISLAFVEAFILIGFSKYFFDIKLEGSWVAFFLIFLAGNLAFTGIGVLISSRTSNSRVGTGLINVISLPMTILSGIFFSYHNFPDSIVKIIELLPLTILADNIRSVFIEGAGVVQVLPGTIILTSLGLVLFTIGLRIFKWY</sequence>
<dbReference type="Pfam" id="PF12698">
    <property type="entry name" value="ABC2_membrane_3"/>
    <property type="match status" value="1"/>
</dbReference>
<feature type="transmembrane region" description="Helical" evidence="5">
    <location>
        <begin position="264"/>
        <end position="283"/>
    </location>
</feature>
<dbReference type="Proteomes" id="UP000035268">
    <property type="component" value="Chromosome"/>
</dbReference>
<reference evidence="8" key="1">
    <citation type="submission" date="2015-02" db="EMBL/GenBank/DDBJ databases">
        <title>Description and complete genome sequence of the first cultured representative of the subdivision 5 of the Verrucomicrobia phylum.</title>
        <authorList>
            <person name="Spring S."/>
            <person name="Bunk B."/>
            <person name="Sproer C."/>
            <person name="Klenk H.-P."/>
        </authorList>
    </citation>
    <scope>NUCLEOTIDE SEQUENCE [LARGE SCALE GENOMIC DNA]</scope>
    <source>
        <strain evidence="8">L21-Fru-AB</strain>
    </source>
</reference>
<keyword evidence="4 5" id="KW-0472">Membrane</keyword>
<dbReference type="InterPro" id="IPR052902">
    <property type="entry name" value="ABC-2_transporter"/>
</dbReference>
<organism evidence="7 8">
    <name type="scientific">Kiritimatiella glycovorans</name>
    <dbReference type="NCBI Taxonomy" id="1307763"/>
    <lineage>
        <taxon>Bacteria</taxon>
        <taxon>Pseudomonadati</taxon>
        <taxon>Kiritimatiellota</taxon>
        <taxon>Kiritimatiellia</taxon>
        <taxon>Kiritimatiellales</taxon>
        <taxon>Kiritimatiellaceae</taxon>
        <taxon>Kiritimatiella</taxon>
    </lineage>
</organism>
<feature type="transmembrane region" description="Helical" evidence="5">
    <location>
        <begin position="319"/>
        <end position="341"/>
    </location>
</feature>
<proteinExistence type="predicted"/>